<evidence type="ECO:0000313" key="3">
    <source>
        <dbReference type="EMBL" id="KAL3697107.1"/>
    </source>
</evidence>
<dbReference type="Gene3D" id="2.170.270.10">
    <property type="entry name" value="SET domain"/>
    <property type="match status" value="1"/>
</dbReference>
<gene>
    <name evidence="3" type="ORF">R1sor_011183</name>
</gene>
<dbReference type="AlphaFoldDB" id="A0ABD3I3W8"/>
<feature type="region of interest" description="Disordered" evidence="1">
    <location>
        <begin position="300"/>
        <end position="342"/>
    </location>
</feature>
<organism evidence="3 4">
    <name type="scientific">Riccia sorocarpa</name>
    <dbReference type="NCBI Taxonomy" id="122646"/>
    <lineage>
        <taxon>Eukaryota</taxon>
        <taxon>Viridiplantae</taxon>
        <taxon>Streptophyta</taxon>
        <taxon>Embryophyta</taxon>
        <taxon>Marchantiophyta</taxon>
        <taxon>Marchantiopsida</taxon>
        <taxon>Marchantiidae</taxon>
        <taxon>Marchantiales</taxon>
        <taxon>Ricciaceae</taxon>
        <taxon>Riccia</taxon>
    </lineage>
</organism>
<keyword evidence="4" id="KW-1185">Reference proteome</keyword>
<evidence type="ECO:0000313" key="4">
    <source>
        <dbReference type="Proteomes" id="UP001633002"/>
    </source>
</evidence>
<dbReference type="EMBL" id="JBJQOH010000002">
    <property type="protein sequence ID" value="KAL3697107.1"/>
    <property type="molecule type" value="Genomic_DNA"/>
</dbReference>
<evidence type="ECO:0000259" key="2">
    <source>
        <dbReference type="Pfam" id="PF00856"/>
    </source>
</evidence>
<proteinExistence type="predicted"/>
<comment type="caution">
    <text evidence="3">The sequence shown here is derived from an EMBL/GenBank/DDBJ whole genome shotgun (WGS) entry which is preliminary data.</text>
</comment>
<name>A0ABD3I3W8_9MARC</name>
<protein>
    <recommendedName>
        <fullName evidence="2">SET domain-containing protein</fullName>
    </recommendedName>
</protein>
<accession>A0ABD3I3W8</accession>
<sequence length="354" mass="40281">MRWRTIQHLDRYGPYAPPAGNASTSTFSPLLDISVEEIVRQAMQPAMDQLAERLCTKISIVRDETHSAPPDPVLETGRVTRLHVSGVRPPPVSVDGTIQIPSRHGPLTISGAAADTYRTCNSTYWGVPASIPTREMVTVWGMRWIVKESTIPNTGLGVFVVDRIVVESNTPYDMFPQLFPYVGAVYKHRQYMITRRYVPFFQDYILDTSQRVPGGPQKRRFIDGDLVRTGNIAGYIQSSLGTSRVSNAEWHYVDGGHIWFHRKWNKGFHIMTVATRTIEPGEEIFVEDSPEIEAFSRRARRRLESLQDDPDDDNQDENEEEEEGPVEETFIPEEPNEPDEELQDQAVLAEFFNM</sequence>
<dbReference type="Pfam" id="PF00856">
    <property type="entry name" value="SET"/>
    <property type="match status" value="1"/>
</dbReference>
<feature type="compositionally biased region" description="Acidic residues" evidence="1">
    <location>
        <begin position="306"/>
        <end position="342"/>
    </location>
</feature>
<dbReference type="Proteomes" id="UP001633002">
    <property type="component" value="Unassembled WGS sequence"/>
</dbReference>
<dbReference type="InterPro" id="IPR046341">
    <property type="entry name" value="SET_dom_sf"/>
</dbReference>
<dbReference type="SUPFAM" id="SSF82199">
    <property type="entry name" value="SET domain"/>
    <property type="match status" value="1"/>
</dbReference>
<reference evidence="3 4" key="1">
    <citation type="submission" date="2024-09" db="EMBL/GenBank/DDBJ databases">
        <title>Chromosome-scale assembly of Riccia sorocarpa.</title>
        <authorList>
            <person name="Paukszto L."/>
        </authorList>
    </citation>
    <scope>NUCLEOTIDE SEQUENCE [LARGE SCALE GENOMIC DNA]</scope>
    <source>
        <strain evidence="3">LP-2024</strain>
        <tissue evidence="3">Aerial parts of the thallus</tissue>
    </source>
</reference>
<dbReference type="InterPro" id="IPR001214">
    <property type="entry name" value="SET_dom"/>
</dbReference>
<evidence type="ECO:0000256" key="1">
    <source>
        <dbReference type="SAM" id="MobiDB-lite"/>
    </source>
</evidence>
<feature type="domain" description="SET" evidence="2">
    <location>
        <begin position="200"/>
        <end position="286"/>
    </location>
</feature>